<comment type="similarity">
    <text evidence="7">Belongs to the MurCDEF family.</text>
</comment>
<dbReference type="InterPro" id="IPR036615">
    <property type="entry name" value="Mur_ligase_C_dom_sf"/>
</dbReference>
<dbReference type="InterPro" id="IPR036565">
    <property type="entry name" value="Mur-like_cat_sf"/>
</dbReference>
<feature type="domain" description="Mur ligase C-terminal" evidence="9">
    <location>
        <begin position="375"/>
        <end position="503"/>
    </location>
</feature>
<dbReference type="Proteomes" id="UP001589700">
    <property type="component" value="Unassembled WGS sequence"/>
</dbReference>
<keyword evidence="7" id="KW-0573">Peptidoglycan synthesis</keyword>
<name>A0ABV5JLT7_9ACTN</name>
<dbReference type="InterPro" id="IPR013221">
    <property type="entry name" value="Mur_ligase_cen"/>
</dbReference>
<evidence type="ECO:0000256" key="3">
    <source>
        <dbReference type="ARBA" id="ARBA00022490"/>
    </source>
</evidence>
<evidence type="ECO:0000313" key="11">
    <source>
        <dbReference type="EMBL" id="MFB9258683.1"/>
    </source>
</evidence>
<dbReference type="SUPFAM" id="SSF53244">
    <property type="entry name" value="MurD-like peptide ligases, peptide-binding domain"/>
    <property type="match status" value="1"/>
</dbReference>
<comment type="function">
    <text evidence="7">Cell wall formation. Catalyzes the addition of glutamate to the nucleotide precursor UDP-N-acetylmuramoyl-L-alanine (UMA).</text>
</comment>
<dbReference type="PANTHER" id="PTHR43692">
    <property type="entry name" value="UDP-N-ACETYLMURAMOYLALANINE--D-GLUTAMATE LIGASE"/>
    <property type="match status" value="1"/>
</dbReference>
<evidence type="ECO:0000259" key="9">
    <source>
        <dbReference type="Pfam" id="PF02875"/>
    </source>
</evidence>
<dbReference type="EC" id="6.3.2.9" evidence="7"/>
<feature type="region of interest" description="Disordered" evidence="8">
    <location>
        <begin position="304"/>
        <end position="336"/>
    </location>
</feature>
<evidence type="ECO:0000259" key="10">
    <source>
        <dbReference type="Pfam" id="PF08245"/>
    </source>
</evidence>
<gene>
    <name evidence="7 11" type="primary">murD</name>
    <name evidence="11" type="ORF">ACFFVD_02605</name>
</gene>
<keyword evidence="5 7" id="KW-0547">Nucleotide-binding</keyword>
<dbReference type="InterPro" id="IPR005762">
    <property type="entry name" value="MurD"/>
</dbReference>
<organism evidence="11 12">
    <name type="scientific">Dietzia aerolata</name>
    <dbReference type="NCBI Taxonomy" id="595984"/>
    <lineage>
        <taxon>Bacteria</taxon>
        <taxon>Bacillati</taxon>
        <taxon>Actinomycetota</taxon>
        <taxon>Actinomycetes</taxon>
        <taxon>Mycobacteriales</taxon>
        <taxon>Dietziaceae</taxon>
        <taxon>Dietzia</taxon>
    </lineage>
</organism>
<protein>
    <recommendedName>
        <fullName evidence="7">UDP-N-acetylmuramoylalanine--D-glutamate ligase</fullName>
        <ecNumber evidence="7">6.3.2.9</ecNumber>
    </recommendedName>
    <alternativeName>
        <fullName evidence="7">D-glutamic acid-adding enzyme</fullName>
    </alternativeName>
    <alternativeName>
        <fullName evidence="7">UDP-N-acetylmuramoyl-L-alanyl-D-glutamate synthetase</fullName>
    </alternativeName>
</protein>
<evidence type="ECO:0000256" key="6">
    <source>
        <dbReference type="ARBA" id="ARBA00022840"/>
    </source>
</evidence>
<dbReference type="Gene3D" id="3.40.1190.10">
    <property type="entry name" value="Mur-like, catalytic domain"/>
    <property type="match status" value="1"/>
</dbReference>
<evidence type="ECO:0000256" key="4">
    <source>
        <dbReference type="ARBA" id="ARBA00022598"/>
    </source>
</evidence>
<dbReference type="GO" id="GO:0016874">
    <property type="term" value="F:ligase activity"/>
    <property type="evidence" value="ECO:0007669"/>
    <property type="project" value="UniProtKB-KW"/>
</dbReference>
<keyword evidence="4 7" id="KW-0436">Ligase</keyword>
<keyword evidence="6 7" id="KW-0067">ATP-binding</keyword>
<keyword evidence="7" id="KW-0131">Cell cycle</keyword>
<sequence length="530" mass="53828">MTEIDVRALSGARVLVLGAGVSGPGAVRILAALGADPVVADSRPEAIERLRAALPAGVTCDGVDLDRAAAMLDTTATDPVDLVVTSPGWRPDSPLLLAAAGAGIPVWGDVELAWRADEAELFGPRRTWLAVTGTNGKTTTTAMLEAICLEAGMAARACGNIGLPVTDVLLAEPRVEVLAAELSSFQLHWAPSCRPEVGVVLNIAEDHLDWHGSMEAYAEAKAQVLTGRVAVAGVDDQIAARLLAAALAPTRIGVRLDAPAPGELGVVDGVLTARIPRSAVREVAAGSAMSVGAVAGGGVPSGAVPNGTVARGEEKPQGDDDETVDPAPILPAADVRPAGPAGVTDALAAAAMAMAVGARPEHVAAALRSFEVGAHRAAPVDTIDDVHFVDDSKATNPHAARTSLLAGGKRVWIAGGLLKGADVDPLVAEVADVLRGVVLIGRDRGQIAASLARHAPHVPVVELASGDDGVDAGPDEPQQTMDRAVAEAARMASGGDTVLLAPAAASMDMFTDYGHRGRSFVLAVGRVAGR</sequence>
<dbReference type="Gene3D" id="3.90.190.20">
    <property type="entry name" value="Mur ligase, C-terminal domain"/>
    <property type="match status" value="1"/>
</dbReference>
<evidence type="ECO:0000256" key="1">
    <source>
        <dbReference type="ARBA" id="ARBA00004496"/>
    </source>
</evidence>
<reference evidence="11 12" key="1">
    <citation type="submission" date="2024-09" db="EMBL/GenBank/DDBJ databases">
        <authorList>
            <person name="Sun Q."/>
            <person name="Mori K."/>
        </authorList>
    </citation>
    <scope>NUCLEOTIDE SEQUENCE [LARGE SCALE GENOMIC DNA]</scope>
    <source>
        <strain evidence="11 12">CCM 7659</strain>
    </source>
</reference>
<comment type="catalytic activity">
    <reaction evidence="7">
        <text>UDP-N-acetyl-alpha-D-muramoyl-L-alanine + D-glutamate + ATP = UDP-N-acetyl-alpha-D-muramoyl-L-alanyl-D-glutamate + ADP + phosphate + H(+)</text>
        <dbReference type="Rhea" id="RHEA:16429"/>
        <dbReference type="ChEBI" id="CHEBI:15378"/>
        <dbReference type="ChEBI" id="CHEBI:29986"/>
        <dbReference type="ChEBI" id="CHEBI:30616"/>
        <dbReference type="ChEBI" id="CHEBI:43474"/>
        <dbReference type="ChEBI" id="CHEBI:83898"/>
        <dbReference type="ChEBI" id="CHEBI:83900"/>
        <dbReference type="ChEBI" id="CHEBI:456216"/>
        <dbReference type="EC" id="6.3.2.9"/>
    </reaction>
</comment>
<dbReference type="Pfam" id="PF21799">
    <property type="entry name" value="MurD-like_N"/>
    <property type="match status" value="1"/>
</dbReference>
<dbReference type="HAMAP" id="MF_00639">
    <property type="entry name" value="MurD"/>
    <property type="match status" value="1"/>
</dbReference>
<dbReference type="Gene3D" id="3.40.50.720">
    <property type="entry name" value="NAD(P)-binding Rossmann-like Domain"/>
    <property type="match status" value="1"/>
</dbReference>
<comment type="subcellular location">
    <subcellularLocation>
        <location evidence="1 7">Cytoplasm</location>
    </subcellularLocation>
</comment>
<evidence type="ECO:0000256" key="5">
    <source>
        <dbReference type="ARBA" id="ARBA00022741"/>
    </source>
</evidence>
<evidence type="ECO:0000256" key="8">
    <source>
        <dbReference type="SAM" id="MobiDB-lite"/>
    </source>
</evidence>
<comment type="caution">
    <text evidence="11">The sequence shown here is derived from an EMBL/GenBank/DDBJ whole genome shotgun (WGS) entry which is preliminary data.</text>
</comment>
<dbReference type="EMBL" id="JBHMDY010000001">
    <property type="protein sequence ID" value="MFB9258683.1"/>
    <property type="molecule type" value="Genomic_DNA"/>
</dbReference>
<keyword evidence="7" id="KW-0961">Cell wall biogenesis/degradation</keyword>
<comment type="pathway">
    <text evidence="2 7">Cell wall biogenesis; peptidoglycan biosynthesis.</text>
</comment>
<dbReference type="RefSeq" id="WP_380022974.1">
    <property type="nucleotide sequence ID" value="NZ_JBHMDY010000001.1"/>
</dbReference>
<keyword evidence="12" id="KW-1185">Reference proteome</keyword>
<accession>A0ABV5JLT7</accession>
<dbReference type="PANTHER" id="PTHR43692:SF1">
    <property type="entry name" value="UDP-N-ACETYLMURAMOYLALANINE--D-GLUTAMATE LIGASE"/>
    <property type="match status" value="1"/>
</dbReference>
<dbReference type="Pfam" id="PF02875">
    <property type="entry name" value="Mur_ligase_C"/>
    <property type="match status" value="1"/>
</dbReference>
<evidence type="ECO:0000313" key="12">
    <source>
        <dbReference type="Proteomes" id="UP001589700"/>
    </source>
</evidence>
<dbReference type="SUPFAM" id="SSF53623">
    <property type="entry name" value="MurD-like peptide ligases, catalytic domain"/>
    <property type="match status" value="1"/>
</dbReference>
<keyword evidence="7" id="KW-0132">Cell division</keyword>
<proteinExistence type="inferred from homology"/>
<dbReference type="Pfam" id="PF08245">
    <property type="entry name" value="Mur_ligase_M"/>
    <property type="match status" value="1"/>
</dbReference>
<dbReference type="SUPFAM" id="SSF51984">
    <property type="entry name" value="MurCD N-terminal domain"/>
    <property type="match status" value="1"/>
</dbReference>
<evidence type="ECO:0000256" key="2">
    <source>
        <dbReference type="ARBA" id="ARBA00004752"/>
    </source>
</evidence>
<evidence type="ECO:0000256" key="7">
    <source>
        <dbReference type="HAMAP-Rule" id="MF_00639"/>
    </source>
</evidence>
<feature type="domain" description="Mur ligase central" evidence="10">
    <location>
        <begin position="131"/>
        <end position="245"/>
    </location>
</feature>
<feature type="binding site" evidence="7">
    <location>
        <begin position="133"/>
        <end position="139"/>
    </location>
    <ligand>
        <name>ATP</name>
        <dbReference type="ChEBI" id="CHEBI:30616"/>
    </ligand>
</feature>
<keyword evidence="7" id="KW-0133">Cell shape</keyword>
<dbReference type="InterPro" id="IPR004101">
    <property type="entry name" value="Mur_ligase_C"/>
</dbReference>
<keyword evidence="3 7" id="KW-0963">Cytoplasm</keyword>